<keyword evidence="8" id="KW-1053">Target membrane</keyword>
<keyword evidence="4" id="KW-0677">Repeat</keyword>
<evidence type="ECO:0000256" key="1">
    <source>
        <dbReference type="ARBA" id="ARBA00004175"/>
    </source>
</evidence>
<evidence type="ECO:0000256" key="12">
    <source>
        <dbReference type="PROSITE-ProRule" id="PRU00023"/>
    </source>
</evidence>
<dbReference type="SUPFAM" id="SSF48403">
    <property type="entry name" value="Ankyrin repeat"/>
    <property type="match status" value="1"/>
</dbReference>
<organism evidence="13 14">
    <name type="scientific">Cordylochernes scorpioides</name>
    <dbReference type="NCBI Taxonomy" id="51811"/>
    <lineage>
        <taxon>Eukaryota</taxon>
        <taxon>Metazoa</taxon>
        <taxon>Ecdysozoa</taxon>
        <taxon>Arthropoda</taxon>
        <taxon>Chelicerata</taxon>
        <taxon>Arachnida</taxon>
        <taxon>Pseudoscorpiones</taxon>
        <taxon>Cheliferoidea</taxon>
        <taxon>Chernetidae</taxon>
        <taxon>Cordylochernes</taxon>
    </lineage>
</organism>
<evidence type="ECO:0000256" key="7">
    <source>
        <dbReference type="ARBA" id="ARBA00023136"/>
    </source>
</evidence>
<keyword evidence="2" id="KW-0268">Exocytosis</keyword>
<proteinExistence type="inferred from homology"/>
<dbReference type="Pfam" id="PF12796">
    <property type="entry name" value="Ank_2"/>
    <property type="match status" value="1"/>
</dbReference>
<dbReference type="Pfam" id="PF00023">
    <property type="entry name" value="Ank"/>
    <property type="match status" value="1"/>
</dbReference>
<evidence type="ECO:0000256" key="11">
    <source>
        <dbReference type="ARBA" id="ARBA00049811"/>
    </source>
</evidence>
<sequence length="187" mass="19965">MLQWFYKDVTARQCGCLGMVNVNGQDNEGVTGLQLAASRGDIQLARTLLEHGALPDLANGSGWTPLLLASWHGHADLAALLLQHRARANQPNRLGVRPLTAAAWGGHLPLVRLLLQHGALLEPGPLDLSPLAAASFQGHCAVVRFLLDCGLDVNHSLPHTGTWENTIALLAHFTAGLLMAGLLSEFN</sequence>
<gene>
    <name evidence="13" type="ORF">LAZ67_3006276</name>
</gene>
<dbReference type="PANTHER" id="PTHR24198">
    <property type="entry name" value="ANKYRIN REPEAT AND PROTEIN KINASE DOMAIN-CONTAINING PROTEIN"/>
    <property type="match status" value="1"/>
</dbReference>
<evidence type="ECO:0000256" key="8">
    <source>
        <dbReference type="ARBA" id="ARBA00023298"/>
    </source>
</evidence>
<evidence type="ECO:0000313" key="13">
    <source>
        <dbReference type="EMBL" id="UYV66045.1"/>
    </source>
</evidence>
<evidence type="ECO:0000256" key="4">
    <source>
        <dbReference type="ARBA" id="ARBA00022737"/>
    </source>
</evidence>
<evidence type="ECO:0000256" key="2">
    <source>
        <dbReference type="ARBA" id="ARBA00022483"/>
    </source>
</evidence>
<keyword evidence="6 12" id="KW-0040">ANK repeat</keyword>
<evidence type="ECO:0000313" key="14">
    <source>
        <dbReference type="Proteomes" id="UP001235939"/>
    </source>
</evidence>
<evidence type="ECO:0000256" key="6">
    <source>
        <dbReference type="ARBA" id="ARBA00023043"/>
    </source>
</evidence>
<reference evidence="13 14" key="1">
    <citation type="submission" date="2022-01" db="EMBL/GenBank/DDBJ databases">
        <title>A chromosomal length assembly of Cordylochernes scorpioides.</title>
        <authorList>
            <person name="Zeh D."/>
            <person name="Zeh J."/>
        </authorList>
    </citation>
    <scope>NUCLEOTIDE SEQUENCE [LARGE SCALE GENOMIC DNA]</scope>
    <source>
        <strain evidence="13">IN4F17</strain>
        <tissue evidence="13">Whole Body</tissue>
    </source>
</reference>
<dbReference type="InterPro" id="IPR036770">
    <property type="entry name" value="Ankyrin_rpt-contain_sf"/>
</dbReference>
<dbReference type="PANTHER" id="PTHR24198:SF165">
    <property type="entry name" value="ANKYRIN REPEAT-CONTAINING PROTEIN-RELATED"/>
    <property type="match status" value="1"/>
</dbReference>
<dbReference type="Proteomes" id="UP001235939">
    <property type="component" value="Chromosome 03"/>
</dbReference>
<keyword evidence="14" id="KW-1185">Reference proteome</keyword>
<dbReference type="PROSITE" id="PS50297">
    <property type="entry name" value="ANK_REP_REGION"/>
    <property type="match status" value="3"/>
</dbReference>
<dbReference type="SMART" id="SM00248">
    <property type="entry name" value="ANK"/>
    <property type="match status" value="4"/>
</dbReference>
<protein>
    <recommendedName>
        <fullName evidence="11">Alpha-latrotoxin</fullName>
    </recommendedName>
</protein>
<comment type="subcellular location">
    <subcellularLocation>
        <location evidence="1">Target cell membrane</location>
    </subcellularLocation>
</comment>
<keyword evidence="5" id="KW-0800">Toxin</keyword>
<keyword evidence="5" id="KW-0638">Presynaptic neurotoxin</keyword>
<evidence type="ECO:0000256" key="10">
    <source>
        <dbReference type="ARBA" id="ARBA00049715"/>
    </source>
</evidence>
<dbReference type="Gene3D" id="1.25.40.20">
    <property type="entry name" value="Ankyrin repeat-containing domain"/>
    <property type="match status" value="1"/>
</dbReference>
<comment type="subunit">
    <text evidence="10">Homotetramer in membranes.</text>
</comment>
<comment type="similarity">
    <text evidence="9">Belongs to the cationic peptide 01 (latrotoxin) family. 03 (alpha-latrotoxin) subfamily.</text>
</comment>
<keyword evidence="7" id="KW-0472">Membrane</keyword>
<evidence type="ECO:0000256" key="9">
    <source>
        <dbReference type="ARBA" id="ARBA00049657"/>
    </source>
</evidence>
<feature type="repeat" description="ANK" evidence="12">
    <location>
        <begin position="94"/>
        <end position="119"/>
    </location>
</feature>
<dbReference type="InterPro" id="IPR002110">
    <property type="entry name" value="Ankyrin_rpt"/>
</dbReference>
<dbReference type="PRINTS" id="PR01415">
    <property type="entry name" value="ANKYRIN"/>
</dbReference>
<dbReference type="EMBL" id="CP092865">
    <property type="protein sequence ID" value="UYV66045.1"/>
    <property type="molecule type" value="Genomic_DNA"/>
</dbReference>
<name>A0ABY6KFT3_9ARAC</name>
<evidence type="ECO:0000256" key="3">
    <source>
        <dbReference type="ARBA" id="ARBA00022537"/>
    </source>
</evidence>
<dbReference type="PROSITE" id="PS50088">
    <property type="entry name" value="ANK_REPEAT"/>
    <property type="match status" value="3"/>
</dbReference>
<keyword evidence="5" id="KW-0528">Neurotoxin</keyword>
<feature type="repeat" description="ANK" evidence="12">
    <location>
        <begin position="28"/>
        <end position="60"/>
    </location>
</feature>
<evidence type="ECO:0000256" key="5">
    <source>
        <dbReference type="ARBA" id="ARBA00023028"/>
    </source>
</evidence>
<feature type="repeat" description="ANK" evidence="12">
    <location>
        <begin position="61"/>
        <end position="93"/>
    </location>
</feature>
<keyword evidence="3" id="KW-1052">Target cell membrane</keyword>
<accession>A0ABY6KFT3</accession>